<dbReference type="Proteomes" id="UP000431092">
    <property type="component" value="Unassembled WGS sequence"/>
</dbReference>
<sequence length="187" mass="19014">MTTDTPNGRGIGRLLPAVVAGLVAALLVGGFLLSRPRTYTSTMDVVVVPQKVASANDSAALFDSLSRGQVIATAAEMYSQERWLPDGSTVEVTAGNVAPSAVVTVRSAGSDAGQVTSALERVVSTATPEIGKVLAPYTVTPLSTEPSTPEAGGLSTPLKLVLALLAGLLTAILAAGAGSTLDRRRSR</sequence>
<reference evidence="2 3" key="1">
    <citation type="submission" date="2019-11" db="EMBL/GenBank/DDBJ databases">
        <title>Whole genome sequencing identifies a novel species of the genus Arsenicicoccus isolated from human blood.</title>
        <authorList>
            <person name="Jeong J.H."/>
            <person name="Kweon O.J."/>
            <person name="Kim H.R."/>
            <person name="Kim T.-H."/>
            <person name="Ha S.-M."/>
            <person name="Lee M.-K."/>
        </authorList>
    </citation>
    <scope>NUCLEOTIDE SEQUENCE [LARGE SCALE GENOMIC DNA]</scope>
    <source>
        <strain evidence="2 3">MKL-02</strain>
    </source>
</reference>
<protein>
    <submittedName>
        <fullName evidence="2">Uncharacterized protein</fullName>
    </submittedName>
</protein>
<evidence type="ECO:0000313" key="3">
    <source>
        <dbReference type="Proteomes" id="UP000431092"/>
    </source>
</evidence>
<evidence type="ECO:0000313" key="2">
    <source>
        <dbReference type="EMBL" id="MTB71918.1"/>
    </source>
</evidence>
<feature type="transmembrane region" description="Helical" evidence="1">
    <location>
        <begin position="160"/>
        <end position="181"/>
    </location>
</feature>
<gene>
    <name evidence="2" type="ORF">GGG17_08030</name>
</gene>
<evidence type="ECO:0000256" key="1">
    <source>
        <dbReference type="SAM" id="Phobius"/>
    </source>
</evidence>
<comment type="caution">
    <text evidence="2">The sequence shown here is derived from an EMBL/GenBank/DDBJ whole genome shotgun (WGS) entry which is preliminary data.</text>
</comment>
<keyword evidence="1" id="KW-1133">Transmembrane helix</keyword>
<organism evidence="2 3">
    <name type="scientific">Arsenicicoccus cauae</name>
    <dbReference type="NCBI Taxonomy" id="2663847"/>
    <lineage>
        <taxon>Bacteria</taxon>
        <taxon>Bacillati</taxon>
        <taxon>Actinomycetota</taxon>
        <taxon>Actinomycetes</taxon>
        <taxon>Micrococcales</taxon>
        <taxon>Intrasporangiaceae</taxon>
        <taxon>Arsenicicoccus</taxon>
    </lineage>
</organism>
<keyword evidence="3" id="KW-1185">Reference proteome</keyword>
<accession>A0A6I3ICK4</accession>
<keyword evidence="1" id="KW-0472">Membrane</keyword>
<feature type="transmembrane region" description="Helical" evidence="1">
    <location>
        <begin position="12"/>
        <end position="33"/>
    </location>
</feature>
<proteinExistence type="predicted"/>
<dbReference type="AlphaFoldDB" id="A0A6I3ICK4"/>
<dbReference type="RefSeq" id="WP_154593213.1">
    <property type="nucleotide sequence ID" value="NZ_WLVL01000028.1"/>
</dbReference>
<name>A0A6I3ICK4_9MICO</name>
<keyword evidence="1" id="KW-0812">Transmembrane</keyword>
<dbReference type="EMBL" id="WLVL01000028">
    <property type="protein sequence ID" value="MTB71918.1"/>
    <property type="molecule type" value="Genomic_DNA"/>
</dbReference>